<gene>
    <name evidence="3" type="ORF">OPV22_033068</name>
</gene>
<comment type="caution">
    <text evidence="3">The sequence shown here is derived from an EMBL/GenBank/DDBJ whole genome shotgun (WGS) entry which is preliminary data.</text>
</comment>
<dbReference type="AlphaFoldDB" id="A0AAV8PP36"/>
<sequence length="242" mass="25356">MAVQWQPRCSLRSPRAPLLTPSSSFPASPVSMPLLLHMAKGRSGLSCRGRRLVVRSSSGAGSGSLESGWQRWWRLPEKGLGTSDVSLSDVLWPSAGAFAAMALLGRLDQVVASRGLSFTIAPLGAVCAVLFTNPNAPAAQKYNVFVAQIGCAAFGVLALAIFGPGWLARGAALAASMAFMIATGTTHPPAASLPILFIDGAKFHHLNLWYALFPGAVGCVFLCLIQEAPAIHDSWCRNGAGV</sequence>
<dbReference type="Pfam" id="PF04982">
    <property type="entry name" value="TM_HPP"/>
    <property type="match status" value="1"/>
</dbReference>
<keyword evidence="4" id="KW-1185">Reference proteome</keyword>
<dbReference type="PANTHER" id="PTHR33741:SF1">
    <property type="entry name" value="HPP FAMILY PROTEIN, EXPRESSED"/>
    <property type="match status" value="1"/>
</dbReference>
<dbReference type="Proteomes" id="UP001222027">
    <property type="component" value="Unassembled WGS sequence"/>
</dbReference>
<feature type="transmembrane region" description="Helical" evidence="1">
    <location>
        <begin position="144"/>
        <end position="163"/>
    </location>
</feature>
<keyword evidence="1" id="KW-1133">Transmembrane helix</keyword>
<feature type="transmembrane region" description="Helical" evidence="1">
    <location>
        <begin position="208"/>
        <end position="225"/>
    </location>
</feature>
<accession>A0AAV8PP36</accession>
<dbReference type="PANTHER" id="PTHR33741">
    <property type="entry name" value="TRANSMEMBRANE PROTEIN DDB_G0269096-RELATED"/>
    <property type="match status" value="1"/>
</dbReference>
<keyword evidence="1" id="KW-0472">Membrane</keyword>
<keyword evidence="1" id="KW-0812">Transmembrane</keyword>
<evidence type="ECO:0000256" key="1">
    <source>
        <dbReference type="SAM" id="Phobius"/>
    </source>
</evidence>
<evidence type="ECO:0000313" key="4">
    <source>
        <dbReference type="Proteomes" id="UP001222027"/>
    </source>
</evidence>
<dbReference type="InterPro" id="IPR007065">
    <property type="entry name" value="HPP"/>
</dbReference>
<name>A0AAV8PP36_ENSVE</name>
<evidence type="ECO:0000313" key="3">
    <source>
        <dbReference type="EMBL" id="KAJ8460142.1"/>
    </source>
</evidence>
<protein>
    <recommendedName>
        <fullName evidence="2">HPP transmembrane region domain-containing protein</fullName>
    </recommendedName>
</protein>
<feature type="domain" description="HPP transmembrane region" evidence="2">
    <location>
        <begin position="84"/>
        <end position="225"/>
    </location>
</feature>
<dbReference type="EMBL" id="JAQQAF010000009">
    <property type="protein sequence ID" value="KAJ8460142.1"/>
    <property type="molecule type" value="Genomic_DNA"/>
</dbReference>
<dbReference type="InterPro" id="IPR058581">
    <property type="entry name" value="TM_HPP"/>
</dbReference>
<evidence type="ECO:0000259" key="2">
    <source>
        <dbReference type="Pfam" id="PF04982"/>
    </source>
</evidence>
<reference evidence="3 4" key="1">
    <citation type="submission" date="2022-12" db="EMBL/GenBank/DDBJ databases">
        <title>Chromosome-scale assembly of the Ensete ventricosum genome.</title>
        <authorList>
            <person name="Dussert Y."/>
            <person name="Stocks J."/>
            <person name="Wendawek A."/>
            <person name="Woldeyes F."/>
            <person name="Nichols R.A."/>
            <person name="Borrell J.S."/>
        </authorList>
    </citation>
    <scope>NUCLEOTIDE SEQUENCE [LARGE SCALE GENOMIC DNA]</scope>
    <source>
        <strain evidence="4">cv. Maze</strain>
        <tissue evidence="3">Seeds</tissue>
    </source>
</reference>
<proteinExistence type="predicted"/>
<organism evidence="3 4">
    <name type="scientific">Ensete ventricosum</name>
    <name type="common">Abyssinian banana</name>
    <name type="synonym">Musa ensete</name>
    <dbReference type="NCBI Taxonomy" id="4639"/>
    <lineage>
        <taxon>Eukaryota</taxon>
        <taxon>Viridiplantae</taxon>
        <taxon>Streptophyta</taxon>
        <taxon>Embryophyta</taxon>
        <taxon>Tracheophyta</taxon>
        <taxon>Spermatophyta</taxon>
        <taxon>Magnoliopsida</taxon>
        <taxon>Liliopsida</taxon>
        <taxon>Zingiberales</taxon>
        <taxon>Musaceae</taxon>
        <taxon>Ensete</taxon>
    </lineage>
</organism>
<feature type="transmembrane region" description="Helical" evidence="1">
    <location>
        <begin position="114"/>
        <end position="132"/>
    </location>
</feature>
<feature type="transmembrane region" description="Helical" evidence="1">
    <location>
        <begin position="170"/>
        <end position="188"/>
    </location>
</feature>